<dbReference type="Gene3D" id="3.40.30.10">
    <property type="entry name" value="Glutaredoxin"/>
    <property type="match status" value="1"/>
</dbReference>
<dbReference type="EMBL" id="OBEH01000001">
    <property type="protein sequence ID" value="SNY91924.1"/>
    <property type="molecule type" value="Genomic_DNA"/>
</dbReference>
<gene>
    <name evidence="2" type="ORF">SAMN06265377_0013</name>
</gene>
<evidence type="ECO:0000313" key="2">
    <source>
        <dbReference type="EMBL" id="SNY91924.1"/>
    </source>
</evidence>
<dbReference type="RefSeq" id="WP_097043704.1">
    <property type="nucleotide sequence ID" value="NZ_OBEH01000001.1"/>
</dbReference>
<keyword evidence="1" id="KW-0732">Signal</keyword>
<proteinExistence type="predicted"/>
<protein>
    <submittedName>
        <fullName evidence="2">Thioredoxin</fullName>
    </submittedName>
</protein>
<dbReference type="OrthoDB" id="6398367at2"/>
<feature type="signal peptide" evidence="1">
    <location>
        <begin position="1"/>
        <end position="17"/>
    </location>
</feature>
<dbReference type="AlphaFoldDB" id="A0A285M420"/>
<evidence type="ECO:0000256" key="1">
    <source>
        <dbReference type="SAM" id="SignalP"/>
    </source>
</evidence>
<dbReference type="InterPro" id="IPR036249">
    <property type="entry name" value="Thioredoxin-like_sf"/>
</dbReference>
<keyword evidence="3" id="KW-1185">Reference proteome</keyword>
<evidence type="ECO:0000313" key="3">
    <source>
        <dbReference type="Proteomes" id="UP000219048"/>
    </source>
</evidence>
<feature type="chain" id="PRO_5013375327" evidence="1">
    <location>
        <begin position="18"/>
        <end position="184"/>
    </location>
</feature>
<accession>A0A285M420</accession>
<dbReference type="Proteomes" id="UP000219048">
    <property type="component" value="Unassembled WGS sequence"/>
</dbReference>
<organism evidence="2 3">
    <name type="scientific">Flagellimonas pacifica</name>
    <dbReference type="NCBI Taxonomy" id="1247520"/>
    <lineage>
        <taxon>Bacteria</taxon>
        <taxon>Pseudomonadati</taxon>
        <taxon>Bacteroidota</taxon>
        <taxon>Flavobacteriia</taxon>
        <taxon>Flavobacteriales</taxon>
        <taxon>Flavobacteriaceae</taxon>
        <taxon>Flagellimonas</taxon>
    </lineage>
</organism>
<dbReference type="SUPFAM" id="SSF52833">
    <property type="entry name" value="Thioredoxin-like"/>
    <property type="match status" value="1"/>
</dbReference>
<dbReference type="Pfam" id="PF14595">
    <property type="entry name" value="Thioredoxin_9"/>
    <property type="match status" value="1"/>
</dbReference>
<dbReference type="CDD" id="cd02947">
    <property type="entry name" value="TRX_family"/>
    <property type="match status" value="1"/>
</dbReference>
<name>A0A285M420_9FLAO</name>
<sequence>MKSILVTFLLISTSIFAQDINKEIVLENGKKFMVGKINAEALQSQPYANWYNPNYQNYTVDKSMADMFKKKIKECNIKLFLGTWCGDSKREVPRILKILHEVKFPTDQLEIVALDGRKENYKKSPTGEEKSLNIIKVPTMIFFKEGKEINRIVESPLESLEEDMAQIVSGKPYTPNYATLSKAK</sequence>
<reference evidence="3" key="1">
    <citation type="submission" date="2017-09" db="EMBL/GenBank/DDBJ databases">
        <authorList>
            <person name="Varghese N."/>
            <person name="Submissions S."/>
        </authorList>
    </citation>
    <scope>NUCLEOTIDE SEQUENCE [LARGE SCALE GENOMIC DNA]</scope>
    <source>
        <strain evidence="3">DSM 25885</strain>
    </source>
</reference>